<keyword evidence="4" id="KW-0547">Nucleotide-binding</keyword>
<dbReference type="SUPFAM" id="SSF56112">
    <property type="entry name" value="Protein kinase-like (PK-like)"/>
    <property type="match status" value="1"/>
</dbReference>
<dbReference type="EC" id="2.7.11.1" evidence="1"/>
<dbReference type="GO" id="GO:0005975">
    <property type="term" value="P:carbohydrate metabolic process"/>
    <property type="evidence" value="ECO:0007669"/>
    <property type="project" value="InterPro"/>
</dbReference>
<keyword evidence="9" id="KW-0862">Zinc</keyword>
<dbReference type="Pfam" id="PF00069">
    <property type="entry name" value="Pkinase"/>
    <property type="match status" value="1"/>
</dbReference>
<evidence type="ECO:0000256" key="8">
    <source>
        <dbReference type="ARBA" id="ARBA00048679"/>
    </source>
</evidence>
<dbReference type="InterPro" id="IPR008271">
    <property type="entry name" value="Ser/Thr_kinase_AS"/>
</dbReference>
<comment type="catalytic activity">
    <reaction evidence="8">
        <text>L-seryl-[protein] + ATP = O-phospho-L-seryl-[protein] + ADP + H(+)</text>
        <dbReference type="Rhea" id="RHEA:17989"/>
        <dbReference type="Rhea" id="RHEA-COMP:9863"/>
        <dbReference type="Rhea" id="RHEA-COMP:11604"/>
        <dbReference type="ChEBI" id="CHEBI:15378"/>
        <dbReference type="ChEBI" id="CHEBI:29999"/>
        <dbReference type="ChEBI" id="CHEBI:30616"/>
        <dbReference type="ChEBI" id="CHEBI:83421"/>
        <dbReference type="ChEBI" id="CHEBI:456216"/>
        <dbReference type="EC" id="2.7.11.1"/>
    </reaction>
</comment>
<accession>A0A402A178</accession>
<dbReference type="InterPro" id="IPR011009">
    <property type="entry name" value="Kinase-like_dom_sf"/>
</dbReference>
<keyword evidence="5" id="KW-0418">Kinase</keyword>
<dbReference type="SMART" id="SM00220">
    <property type="entry name" value="S_TKc"/>
    <property type="match status" value="1"/>
</dbReference>
<evidence type="ECO:0000256" key="6">
    <source>
        <dbReference type="ARBA" id="ARBA00022840"/>
    </source>
</evidence>
<dbReference type="Proteomes" id="UP000287352">
    <property type="component" value="Unassembled WGS sequence"/>
</dbReference>
<sequence length="923" mass="102843">MQVDHRQVESVPPFVKALDLSLDDPLLQVVYDLYQTGDLEDWNVTCPTEQRMWLRFRRPQSTLPAQGWKLHLSADHLSAETVLRRVLPLLLAKTVAFKCTSSLLNLTKLNKGEGGESQIGKFLTIYPRSSEEAVEIAPLLDELTDGLSGPRIPSDRMLRPNSLVFYRYGGMNSEKWVQESNGQIWPALTTPDQRLIRDVRSLTYKAYAEWSDPFLAAGVASELPKSPRIIAQRYLLMSLISASVKHKIYLAVDLEEKHTCIIKALGHSWQQVLPVSEREDFYREACALRVLGSHSQIPTYFDLLEHDSDMYLVMSDVPGELLMQRMSKLTLTGAVPLSQVLTWASEVAELLLFIHEQGFVYADLKPTNLIIGSDEKLSLIDFELADRQGAPGQLLRGTRGYVSPQQYAAYPRHITDDIYSFGALLYFIVTGAESSNAPDPFHLLNRPLELFRADIPDRLKQIIVRCLQPEVAERYASFTEILTDLTLVEQIVPPAPSVPGLLDTVANELRARSIATDLLETLCAFAYQSEAGTEGLTWRSKHFLTNGYALRDLNAGHAGTLLALAGLAAELDRPEARNVLAQGAAYLQTMQPHSNPPLSGLYVGEAGVGTAFLFAGLVLNDSTLLEAAVERGRMIAAFPQTTLDLFHGSAGRLLFHLLLWDTTREQEHLDAAWVCGEHLIQTAQIRENGEVCWEMVGVEQSTEQGAYLGYAHGVAGIADALLDLFEATADTRLLPIIQGATRWLQRLAIPMFEDQSGLSWPMTERSSGPFHPFWCHGATGIGRFFLHVSRYDWAPEALTIAKRAAITVFQLTKHGSPVLCHGLAGSIEFLLDLYQETQEPLYLSQAQLFGRLLEAFATEQEGHLTFFSDRYDVSSPDYQVGYAGIAMSFLRLSAPERIPAQLSRAGFRAYKRQAEATAQLLKR</sequence>
<evidence type="ECO:0000256" key="2">
    <source>
        <dbReference type="ARBA" id="ARBA00022527"/>
    </source>
</evidence>
<keyword evidence="3" id="KW-0808">Transferase</keyword>
<dbReference type="Pfam" id="PF05147">
    <property type="entry name" value="LANC_like"/>
    <property type="match status" value="1"/>
</dbReference>
<dbReference type="CDD" id="cd14014">
    <property type="entry name" value="STKc_PknB_like"/>
    <property type="match status" value="1"/>
</dbReference>
<organism evidence="11 12">
    <name type="scientific">Tengunoibacter tsumagoiensis</name>
    <dbReference type="NCBI Taxonomy" id="2014871"/>
    <lineage>
        <taxon>Bacteria</taxon>
        <taxon>Bacillati</taxon>
        <taxon>Chloroflexota</taxon>
        <taxon>Ktedonobacteria</taxon>
        <taxon>Ktedonobacterales</taxon>
        <taxon>Dictyobacteraceae</taxon>
        <taxon>Tengunoibacter</taxon>
    </lineage>
</organism>
<protein>
    <recommendedName>
        <fullName evidence="1">non-specific serine/threonine protein kinase</fullName>
        <ecNumber evidence="1">2.7.11.1</ecNumber>
    </recommendedName>
</protein>
<dbReference type="Gene3D" id="3.30.200.20">
    <property type="entry name" value="Phosphorylase Kinase, domain 1"/>
    <property type="match status" value="1"/>
</dbReference>
<evidence type="ECO:0000256" key="1">
    <source>
        <dbReference type="ARBA" id="ARBA00012513"/>
    </source>
</evidence>
<comment type="caution">
    <text evidence="11">The sequence shown here is derived from an EMBL/GenBank/DDBJ whole genome shotgun (WGS) entry which is preliminary data.</text>
</comment>
<dbReference type="PROSITE" id="PS00108">
    <property type="entry name" value="PROTEIN_KINASE_ST"/>
    <property type="match status" value="1"/>
</dbReference>
<dbReference type="EMBL" id="BIFR01000001">
    <property type="protein sequence ID" value="GCE12809.1"/>
    <property type="molecule type" value="Genomic_DNA"/>
</dbReference>
<dbReference type="GO" id="GO:0031179">
    <property type="term" value="P:peptide modification"/>
    <property type="evidence" value="ECO:0007669"/>
    <property type="project" value="InterPro"/>
</dbReference>
<evidence type="ECO:0000313" key="12">
    <source>
        <dbReference type="Proteomes" id="UP000287352"/>
    </source>
</evidence>
<dbReference type="InterPro" id="IPR000719">
    <property type="entry name" value="Prot_kinase_dom"/>
</dbReference>
<dbReference type="InterPro" id="IPR007822">
    <property type="entry name" value="LANC-like"/>
</dbReference>
<keyword evidence="12" id="KW-1185">Reference proteome</keyword>
<dbReference type="PRINTS" id="PR01950">
    <property type="entry name" value="LANCSUPER"/>
</dbReference>
<dbReference type="Gene3D" id="1.50.10.10">
    <property type="match status" value="1"/>
</dbReference>
<dbReference type="InterPro" id="IPR057929">
    <property type="entry name" value="RamC_N"/>
</dbReference>
<keyword evidence="6" id="KW-0067">ATP-binding</keyword>
<keyword evidence="9" id="KW-0479">Metal-binding</keyword>
<evidence type="ECO:0000256" key="9">
    <source>
        <dbReference type="PIRSR" id="PIRSR607822-1"/>
    </source>
</evidence>
<feature type="binding site" evidence="9">
    <location>
        <position position="820"/>
    </location>
    <ligand>
        <name>Zn(2+)</name>
        <dbReference type="ChEBI" id="CHEBI:29105"/>
    </ligand>
</feature>
<name>A0A402A178_9CHLR</name>
<keyword evidence="2" id="KW-0723">Serine/threonine-protein kinase</keyword>
<dbReference type="GO" id="GO:0046872">
    <property type="term" value="F:metal ion binding"/>
    <property type="evidence" value="ECO:0007669"/>
    <property type="project" value="UniProtKB-KW"/>
</dbReference>
<reference evidence="12" key="1">
    <citation type="submission" date="2018-12" db="EMBL/GenBank/DDBJ databases">
        <title>Tengunoibacter tsumagoiensis gen. nov., sp. nov., Dictyobacter kobayashii sp. nov., D. alpinus sp. nov., and D. joshuensis sp. nov. and description of Dictyobacteraceae fam. nov. within the order Ktedonobacterales isolated from Tengu-no-mugimeshi.</title>
        <authorList>
            <person name="Wang C.M."/>
            <person name="Zheng Y."/>
            <person name="Sakai Y."/>
            <person name="Toyoda A."/>
            <person name="Minakuchi Y."/>
            <person name="Abe K."/>
            <person name="Yokota A."/>
            <person name="Yabe S."/>
        </authorList>
    </citation>
    <scope>NUCLEOTIDE SEQUENCE [LARGE SCALE GENOMIC DNA]</scope>
    <source>
        <strain evidence="12">Uno3</strain>
    </source>
</reference>
<feature type="domain" description="Protein kinase" evidence="10">
    <location>
        <begin position="234"/>
        <end position="487"/>
    </location>
</feature>
<comment type="catalytic activity">
    <reaction evidence="7">
        <text>L-threonyl-[protein] + ATP = O-phospho-L-threonyl-[protein] + ADP + H(+)</text>
        <dbReference type="Rhea" id="RHEA:46608"/>
        <dbReference type="Rhea" id="RHEA-COMP:11060"/>
        <dbReference type="Rhea" id="RHEA-COMP:11605"/>
        <dbReference type="ChEBI" id="CHEBI:15378"/>
        <dbReference type="ChEBI" id="CHEBI:30013"/>
        <dbReference type="ChEBI" id="CHEBI:30616"/>
        <dbReference type="ChEBI" id="CHEBI:61977"/>
        <dbReference type="ChEBI" id="CHEBI:456216"/>
        <dbReference type="EC" id="2.7.11.1"/>
    </reaction>
</comment>
<dbReference type="SUPFAM" id="SSF158745">
    <property type="entry name" value="LanC-like"/>
    <property type="match status" value="1"/>
</dbReference>
<dbReference type="PROSITE" id="PS50011">
    <property type="entry name" value="PROTEIN_KINASE_DOM"/>
    <property type="match status" value="1"/>
</dbReference>
<evidence type="ECO:0000256" key="7">
    <source>
        <dbReference type="ARBA" id="ARBA00047899"/>
    </source>
</evidence>
<dbReference type="PANTHER" id="PTHR24363">
    <property type="entry name" value="SERINE/THREONINE PROTEIN KINASE"/>
    <property type="match status" value="1"/>
</dbReference>
<dbReference type="SMART" id="SM01260">
    <property type="entry name" value="LANC_like"/>
    <property type="match status" value="1"/>
</dbReference>
<dbReference type="AlphaFoldDB" id="A0A402A178"/>
<feature type="binding site" evidence="9">
    <location>
        <position position="821"/>
    </location>
    <ligand>
        <name>Zn(2+)</name>
        <dbReference type="ChEBI" id="CHEBI:29105"/>
    </ligand>
</feature>
<evidence type="ECO:0000256" key="5">
    <source>
        <dbReference type="ARBA" id="ARBA00022777"/>
    </source>
</evidence>
<dbReference type="RefSeq" id="WP_161975475.1">
    <property type="nucleotide sequence ID" value="NZ_BIFR01000001.1"/>
</dbReference>
<dbReference type="InterPro" id="IPR012341">
    <property type="entry name" value="6hp_glycosidase-like_sf"/>
</dbReference>
<dbReference type="GO" id="GO:0004674">
    <property type="term" value="F:protein serine/threonine kinase activity"/>
    <property type="evidence" value="ECO:0007669"/>
    <property type="project" value="UniProtKB-KW"/>
</dbReference>
<evidence type="ECO:0000256" key="3">
    <source>
        <dbReference type="ARBA" id="ARBA00022679"/>
    </source>
</evidence>
<dbReference type="GO" id="GO:0005524">
    <property type="term" value="F:ATP binding"/>
    <property type="evidence" value="ECO:0007669"/>
    <property type="project" value="UniProtKB-KW"/>
</dbReference>
<dbReference type="Gene3D" id="1.10.510.10">
    <property type="entry name" value="Transferase(Phosphotransferase) domain 1"/>
    <property type="match status" value="1"/>
</dbReference>
<proteinExistence type="predicted"/>
<dbReference type="PANTHER" id="PTHR24363:SF0">
    <property type="entry name" value="SERINE_THREONINE KINASE LIKE DOMAIN CONTAINING 1"/>
    <property type="match status" value="1"/>
</dbReference>
<evidence type="ECO:0000256" key="4">
    <source>
        <dbReference type="ARBA" id="ARBA00022741"/>
    </source>
</evidence>
<feature type="binding site" evidence="9">
    <location>
        <position position="775"/>
    </location>
    <ligand>
        <name>Zn(2+)</name>
        <dbReference type="ChEBI" id="CHEBI:29105"/>
    </ligand>
</feature>
<evidence type="ECO:0000259" key="10">
    <source>
        <dbReference type="PROSITE" id="PS50011"/>
    </source>
</evidence>
<evidence type="ECO:0000313" key="11">
    <source>
        <dbReference type="EMBL" id="GCE12809.1"/>
    </source>
</evidence>
<dbReference type="Pfam" id="PF25816">
    <property type="entry name" value="RamC_N"/>
    <property type="match status" value="1"/>
</dbReference>
<gene>
    <name evidence="11" type="ORF">KTT_26680</name>
</gene>